<evidence type="ECO:0000313" key="19">
    <source>
        <dbReference type="Ensembl" id="ENSPSIP00000011624.1"/>
    </source>
</evidence>
<keyword evidence="2" id="KW-1003">Cell membrane</keyword>
<dbReference type="OMA" id="CSERWNS"/>
<evidence type="ECO:0000256" key="3">
    <source>
        <dbReference type="ARBA" id="ARBA00022670"/>
    </source>
</evidence>
<accession>K7FUB4</accession>
<dbReference type="AlphaFoldDB" id="K7FUB4"/>
<dbReference type="InterPro" id="IPR033116">
    <property type="entry name" value="TRYPSIN_SER"/>
</dbReference>
<dbReference type="Ensembl" id="ENSPSIT00000011681.1">
    <property type="protein sequence ID" value="ENSPSIP00000011624.1"/>
    <property type="gene ID" value="ENSPSIG00000010415.1"/>
</dbReference>
<dbReference type="FunFam" id="2.40.10.10:FF:000092">
    <property type="entry name" value="Transmembrane protease serine 5"/>
    <property type="match status" value="1"/>
</dbReference>
<keyword evidence="10" id="KW-1015">Disulfide bond</keyword>
<dbReference type="CDD" id="cd00190">
    <property type="entry name" value="Tryp_SPc"/>
    <property type="match status" value="1"/>
</dbReference>
<dbReference type="EMBL" id="AGCU01007696">
    <property type="status" value="NOT_ANNOTATED_CDS"/>
    <property type="molecule type" value="Genomic_DNA"/>
</dbReference>
<dbReference type="PROSITE" id="PS00135">
    <property type="entry name" value="TRYPSIN_SER"/>
    <property type="match status" value="1"/>
</dbReference>
<dbReference type="InterPro" id="IPR009003">
    <property type="entry name" value="Peptidase_S1_PA"/>
</dbReference>
<reference evidence="20" key="1">
    <citation type="submission" date="2011-10" db="EMBL/GenBank/DDBJ databases">
        <authorList>
            <consortium name="Soft-shell Turtle Genome Consortium"/>
        </authorList>
    </citation>
    <scope>NUCLEOTIDE SEQUENCE [LARGE SCALE GENOMIC DNA]</scope>
    <source>
        <strain evidence="20">Daiwa-1</strain>
    </source>
</reference>
<dbReference type="InterPro" id="IPR001314">
    <property type="entry name" value="Peptidase_S1A"/>
</dbReference>
<evidence type="ECO:0000259" key="18">
    <source>
        <dbReference type="PROSITE" id="PS50287"/>
    </source>
</evidence>
<protein>
    <recommendedName>
        <fullName evidence="13">Transmembrane protease serine 5</fullName>
    </recommendedName>
    <alternativeName>
        <fullName evidence="14">Spinesin</fullName>
    </alternativeName>
</protein>
<dbReference type="Pfam" id="PF15494">
    <property type="entry name" value="SRCR_2"/>
    <property type="match status" value="1"/>
</dbReference>
<dbReference type="SMART" id="SM00020">
    <property type="entry name" value="Tryp_SPc"/>
    <property type="match status" value="1"/>
</dbReference>
<dbReference type="PROSITE" id="PS50240">
    <property type="entry name" value="TRYPSIN_DOM"/>
    <property type="match status" value="1"/>
</dbReference>
<dbReference type="PRINTS" id="PR00722">
    <property type="entry name" value="CHYMOTRYPSIN"/>
</dbReference>
<evidence type="ECO:0000256" key="5">
    <source>
        <dbReference type="ARBA" id="ARBA00022801"/>
    </source>
</evidence>
<keyword evidence="4" id="KW-0812">Transmembrane</keyword>
<keyword evidence="11" id="KW-0325">Glycoprotein</keyword>
<evidence type="ECO:0000256" key="10">
    <source>
        <dbReference type="ARBA" id="ARBA00023157"/>
    </source>
</evidence>
<dbReference type="GO" id="GO:0004252">
    <property type="term" value="F:serine-type endopeptidase activity"/>
    <property type="evidence" value="ECO:0007669"/>
    <property type="project" value="InterPro"/>
</dbReference>
<keyword evidence="5 16" id="KW-0378">Hydrolase</keyword>
<evidence type="ECO:0000256" key="1">
    <source>
        <dbReference type="ARBA" id="ARBA00004401"/>
    </source>
</evidence>
<dbReference type="SUPFAM" id="SSF50494">
    <property type="entry name" value="Trypsin-like serine proteases"/>
    <property type="match status" value="1"/>
</dbReference>
<evidence type="ECO:0000256" key="16">
    <source>
        <dbReference type="RuleBase" id="RU363034"/>
    </source>
</evidence>
<dbReference type="PROSITE" id="PS00134">
    <property type="entry name" value="TRYPSIN_HIS"/>
    <property type="match status" value="1"/>
</dbReference>
<evidence type="ECO:0000313" key="20">
    <source>
        <dbReference type="Proteomes" id="UP000007267"/>
    </source>
</evidence>
<reference evidence="19" key="3">
    <citation type="submission" date="2025-08" db="UniProtKB">
        <authorList>
            <consortium name="Ensembl"/>
        </authorList>
    </citation>
    <scope>IDENTIFICATION</scope>
</reference>
<dbReference type="InterPro" id="IPR036772">
    <property type="entry name" value="SRCR-like_dom_sf"/>
</dbReference>
<proteinExistence type="predicted"/>
<dbReference type="Proteomes" id="UP000007267">
    <property type="component" value="Unassembled WGS sequence"/>
</dbReference>
<evidence type="ECO:0000256" key="7">
    <source>
        <dbReference type="ARBA" id="ARBA00022968"/>
    </source>
</evidence>
<dbReference type="Gene3D" id="2.40.10.10">
    <property type="entry name" value="Trypsin-like serine proteases"/>
    <property type="match status" value="2"/>
</dbReference>
<dbReference type="InterPro" id="IPR018114">
    <property type="entry name" value="TRYPSIN_HIS"/>
</dbReference>
<evidence type="ECO:0000256" key="11">
    <source>
        <dbReference type="ARBA" id="ARBA00023180"/>
    </source>
</evidence>
<keyword evidence="6 16" id="KW-0720">Serine protease</keyword>
<feature type="domain" description="Peptidase S1" evidence="17">
    <location>
        <begin position="155"/>
        <end position="407"/>
    </location>
</feature>
<comment type="function">
    <text evidence="12">May play a role in hearing.</text>
</comment>
<keyword evidence="8" id="KW-1133">Transmembrane helix</keyword>
<dbReference type="SUPFAM" id="SSF56487">
    <property type="entry name" value="SRCR-like"/>
    <property type="match status" value="1"/>
</dbReference>
<dbReference type="InterPro" id="IPR001254">
    <property type="entry name" value="Trypsin_dom"/>
</dbReference>
<evidence type="ECO:0000256" key="15">
    <source>
        <dbReference type="PROSITE-ProRule" id="PRU00196"/>
    </source>
</evidence>
<dbReference type="PANTHER" id="PTHR24252">
    <property type="entry name" value="ACROSIN-RELATED"/>
    <property type="match status" value="1"/>
</dbReference>
<dbReference type="Gene3D" id="3.10.250.10">
    <property type="entry name" value="SRCR-like domain"/>
    <property type="match status" value="1"/>
</dbReference>
<keyword evidence="9" id="KW-0472">Membrane</keyword>
<dbReference type="Pfam" id="PF00089">
    <property type="entry name" value="Trypsin"/>
    <property type="match status" value="1"/>
</dbReference>
<sequence length="411" mass="45444">LRRCLLLLGAIGLLAGVAVGLWLLEVKFQMAPPSNQDSSPLQDTELISICREAEEDEPTAPRRVSFRINTGNFLLEVQVEGRPGWLLVCHERWNLSLGTLICRQLGYLQLAHHKGVNLTDVKVNDTQEFVQIVPDQKSSIEAMWQVRGSCASGRIVALKCSGNGSSNMAFSPQTLLSLWPSSWPWQVSLYLNSRHVCGGSVVARNWIVTAAHCVHSYRLPHVSSWLVFAGIITHVSVKQQAGAAVEKIIYHPRYDDRSHDYDIALMKLTAPLNFSDAIRAVCLPLSRQDFPHGTRCWISGWGYTSPEHAQVAEILQEAVVPLISTKKCNSSCLYSGELTPRMLCAGYLDGQADACQGDSGGPLVCQDELTWRLVGIVSWGTGCAEPNSPGVYTKVAEFLDWIYHIVEETFI</sequence>
<dbReference type="HOGENOM" id="CLU_006842_19_2_1"/>
<evidence type="ECO:0000256" key="2">
    <source>
        <dbReference type="ARBA" id="ARBA00022475"/>
    </source>
</evidence>
<dbReference type="InterPro" id="IPR043504">
    <property type="entry name" value="Peptidase_S1_PA_chymotrypsin"/>
</dbReference>
<comment type="subcellular location">
    <subcellularLocation>
        <location evidence="1">Cell membrane</location>
        <topology evidence="1">Single-pass type II membrane protein</topology>
    </subcellularLocation>
</comment>
<organism evidence="19 20">
    <name type="scientific">Pelodiscus sinensis</name>
    <name type="common">Chinese softshell turtle</name>
    <name type="synonym">Trionyx sinensis</name>
    <dbReference type="NCBI Taxonomy" id="13735"/>
    <lineage>
        <taxon>Eukaryota</taxon>
        <taxon>Metazoa</taxon>
        <taxon>Chordata</taxon>
        <taxon>Craniata</taxon>
        <taxon>Vertebrata</taxon>
        <taxon>Euteleostomi</taxon>
        <taxon>Archelosauria</taxon>
        <taxon>Testudinata</taxon>
        <taxon>Testudines</taxon>
        <taxon>Cryptodira</taxon>
        <taxon>Trionychia</taxon>
        <taxon>Trionychidae</taxon>
        <taxon>Pelodiscus</taxon>
    </lineage>
</organism>
<evidence type="ECO:0000256" key="14">
    <source>
        <dbReference type="ARBA" id="ARBA00075021"/>
    </source>
</evidence>
<evidence type="ECO:0000259" key="17">
    <source>
        <dbReference type="PROSITE" id="PS50240"/>
    </source>
</evidence>
<dbReference type="PROSITE" id="PS50287">
    <property type="entry name" value="SRCR_2"/>
    <property type="match status" value="1"/>
</dbReference>
<dbReference type="PROSITE" id="PS00420">
    <property type="entry name" value="SRCR_1"/>
    <property type="match status" value="1"/>
</dbReference>
<dbReference type="InterPro" id="IPR001190">
    <property type="entry name" value="SRCR"/>
</dbReference>
<gene>
    <name evidence="19" type="primary">TMPRSS5</name>
</gene>
<dbReference type="STRING" id="13735.ENSPSIP00000011624"/>
<dbReference type="GO" id="GO:0006508">
    <property type="term" value="P:proteolysis"/>
    <property type="evidence" value="ECO:0007669"/>
    <property type="project" value="UniProtKB-KW"/>
</dbReference>
<dbReference type="GO" id="GO:0005886">
    <property type="term" value="C:plasma membrane"/>
    <property type="evidence" value="ECO:0007669"/>
    <property type="project" value="UniProtKB-SubCell"/>
</dbReference>
<evidence type="ECO:0000256" key="8">
    <source>
        <dbReference type="ARBA" id="ARBA00022989"/>
    </source>
</evidence>
<evidence type="ECO:0000256" key="4">
    <source>
        <dbReference type="ARBA" id="ARBA00022692"/>
    </source>
</evidence>
<keyword evidence="7" id="KW-0735">Signal-anchor</keyword>
<dbReference type="PANTHER" id="PTHR24252:SF27">
    <property type="entry name" value="TRANSMEMBRANE PROTEASE SERINE 3-LIKE"/>
    <property type="match status" value="1"/>
</dbReference>
<name>K7FUB4_PELSI</name>
<feature type="domain" description="SRCR" evidence="18">
    <location>
        <begin position="61"/>
        <end position="161"/>
    </location>
</feature>
<dbReference type="GeneTree" id="ENSGT00940000159163"/>
<dbReference type="eggNOG" id="KOG3627">
    <property type="taxonomic scope" value="Eukaryota"/>
</dbReference>
<evidence type="ECO:0000256" key="6">
    <source>
        <dbReference type="ARBA" id="ARBA00022825"/>
    </source>
</evidence>
<comment type="caution">
    <text evidence="15">Lacks conserved residue(s) required for the propagation of feature annotation.</text>
</comment>
<evidence type="ECO:0000256" key="12">
    <source>
        <dbReference type="ARBA" id="ARBA00056576"/>
    </source>
</evidence>
<keyword evidence="3 16" id="KW-0645">Protease</keyword>
<dbReference type="SMART" id="SM00202">
    <property type="entry name" value="SR"/>
    <property type="match status" value="1"/>
</dbReference>
<reference evidence="20" key="2">
    <citation type="journal article" date="2013" name="Nat. Genet.">
        <title>The draft genomes of soft-shell turtle and green sea turtle yield insights into the development and evolution of the turtle-specific body plan.</title>
        <authorList>
            <person name="Wang Z."/>
            <person name="Pascual-Anaya J."/>
            <person name="Zadissa A."/>
            <person name="Li W."/>
            <person name="Niimura Y."/>
            <person name="Huang Z."/>
            <person name="Li C."/>
            <person name="White S."/>
            <person name="Xiong Z."/>
            <person name="Fang D."/>
            <person name="Wang B."/>
            <person name="Ming Y."/>
            <person name="Chen Y."/>
            <person name="Zheng Y."/>
            <person name="Kuraku S."/>
            <person name="Pignatelli M."/>
            <person name="Herrero J."/>
            <person name="Beal K."/>
            <person name="Nozawa M."/>
            <person name="Li Q."/>
            <person name="Wang J."/>
            <person name="Zhang H."/>
            <person name="Yu L."/>
            <person name="Shigenobu S."/>
            <person name="Wang J."/>
            <person name="Liu J."/>
            <person name="Flicek P."/>
            <person name="Searle S."/>
            <person name="Wang J."/>
            <person name="Kuratani S."/>
            <person name="Yin Y."/>
            <person name="Aken B."/>
            <person name="Zhang G."/>
            <person name="Irie N."/>
        </authorList>
    </citation>
    <scope>NUCLEOTIDE SEQUENCE [LARGE SCALE GENOMIC DNA]</scope>
    <source>
        <strain evidence="20">Daiwa-1</strain>
    </source>
</reference>
<keyword evidence="20" id="KW-1185">Reference proteome</keyword>
<evidence type="ECO:0000256" key="13">
    <source>
        <dbReference type="ARBA" id="ARBA00071705"/>
    </source>
</evidence>
<evidence type="ECO:0000256" key="9">
    <source>
        <dbReference type="ARBA" id="ARBA00023136"/>
    </source>
</evidence>
<reference evidence="19" key="4">
    <citation type="submission" date="2025-09" db="UniProtKB">
        <authorList>
            <consortium name="Ensembl"/>
        </authorList>
    </citation>
    <scope>IDENTIFICATION</scope>
</reference>